<name>A0ABT7S5W8_9CELL</name>
<evidence type="ECO:0000256" key="2">
    <source>
        <dbReference type="ARBA" id="ARBA00006171"/>
    </source>
</evidence>
<evidence type="ECO:0000256" key="4">
    <source>
        <dbReference type="ARBA" id="ARBA00022842"/>
    </source>
</evidence>
<dbReference type="CDD" id="cd07505">
    <property type="entry name" value="HAD_BPGM-like"/>
    <property type="match status" value="1"/>
</dbReference>
<dbReference type="Gene3D" id="1.10.150.240">
    <property type="entry name" value="Putative phosphatase, domain 2"/>
    <property type="match status" value="1"/>
</dbReference>
<dbReference type="Gene3D" id="3.40.50.1000">
    <property type="entry name" value="HAD superfamily/HAD-like"/>
    <property type="match status" value="1"/>
</dbReference>
<dbReference type="InterPro" id="IPR036412">
    <property type="entry name" value="HAD-like_sf"/>
</dbReference>
<evidence type="ECO:0000313" key="6">
    <source>
        <dbReference type="EMBL" id="MDM7831016.1"/>
    </source>
</evidence>
<dbReference type="InterPro" id="IPR051600">
    <property type="entry name" value="Beta-PGM-like"/>
</dbReference>
<keyword evidence="7" id="KW-1185">Reference proteome</keyword>
<organism evidence="6 7">
    <name type="scientific">Cellulomonas edaphi</name>
    <dbReference type="NCBI Taxonomy" id="3053468"/>
    <lineage>
        <taxon>Bacteria</taxon>
        <taxon>Bacillati</taxon>
        <taxon>Actinomycetota</taxon>
        <taxon>Actinomycetes</taxon>
        <taxon>Micrococcales</taxon>
        <taxon>Cellulomonadaceae</taxon>
        <taxon>Cellulomonas</taxon>
    </lineage>
</organism>
<dbReference type="SUPFAM" id="SSF56784">
    <property type="entry name" value="HAD-like"/>
    <property type="match status" value="1"/>
</dbReference>
<evidence type="ECO:0000313" key="7">
    <source>
        <dbReference type="Proteomes" id="UP001321453"/>
    </source>
</evidence>
<dbReference type="InterPro" id="IPR006439">
    <property type="entry name" value="HAD-SF_hydro_IA"/>
</dbReference>
<dbReference type="InterPro" id="IPR023198">
    <property type="entry name" value="PGP-like_dom2"/>
</dbReference>
<dbReference type="Proteomes" id="UP001321453">
    <property type="component" value="Unassembled WGS sequence"/>
</dbReference>
<keyword evidence="4" id="KW-0460">Magnesium</keyword>
<dbReference type="EMBL" id="JAUCGR010000002">
    <property type="protein sequence ID" value="MDM7831016.1"/>
    <property type="molecule type" value="Genomic_DNA"/>
</dbReference>
<comment type="caution">
    <text evidence="6">The sequence shown here is derived from an EMBL/GenBank/DDBJ whole genome shotgun (WGS) entry which is preliminary data.</text>
</comment>
<dbReference type="InterPro" id="IPR041492">
    <property type="entry name" value="HAD_2"/>
</dbReference>
<comment type="cofactor">
    <cofactor evidence="1">
        <name>Mg(2+)</name>
        <dbReference type="ChEBI" id="CHEBI:18420"/>
    </cofactor>
</comment>
<keyword evidence="3" id="KW-0479">Metal-binding</keyword>
<reference evidence="6 7" key="1">
    <citation type="submission" date="2023-06" db="EMBL/GenBank/DDBJ databases">
        <title>Cellulomonas sp. MW9 Whole genome sequence.</title>
        <authorList>
            <person name="Park S."/>
        </authorList>
    </citation>
    <scope>NUCLEOTIDE SEQUENCE [LARGE SCALE GENOMIC DNA]</scope>
    <source>
        <strain evidence="6 7">MW9</strain>
    </source>
</reference>
<keyword evidence="5" id="KW-0119">Carbohydrate metabolism</keyword>
<gene>
    <name evidence="6" type="ORF">QRT05_06695</name>
</gene>
<dbReference type="PANTHER" id="PTHR46193:SF18">
    <property type="entry name" value="HEXITOL PHOSPHATASE B"/>
    <property type="match status" value="1"/>
</dbReference>
<dbReference type="PANTHER" id="PTHR46193">
    <property type="entry name" value="6-PHOSPHOGLUCONATE PHOSPHATASE"/>
    <property type="match status" value="1"/>
</dbReference>
<dbReference type="InterPro" id="IPR023214">
    <property type="entry name" value="HAD_sf"/>
</dbReference>
<dbReference type="RefSeq" id="WP_289446260.1">
    <property type="nucleotide sequence ID" value="NZ_JAUCGR010000002.1"/>
</dbReference>
<evidence type="ECO:0000256" key="5">
    <source>
        <dbReference type="ARBA" id="ARBA00023277"/>
    </source>
</evidence>
<sequence>MLPSTPALPAAVLWDMDGTLINTEPLWIAAETELVASHGGVWTHEDGLGLVGNPMTVSARTLRDRGVDLPLPEIVDYLNQRVAAGVAASTPWQPGARELLDSLVAAGVPMALVTSSYRMLSEPFAAAAGCFDVIVSGDTVTRAKPDPEPYLTAAELLGVPIERCVAVEDSRAGITSALASGARTVGVEVFQPVEPRPGLVRVPDLGALTVEALCRIALGEAVRS</sequence>
<dbReference type="SFLD" id="SFLDS00003">
    <property type="entry name" value="Haloacid_Dehalogenase"/>
    <property type="match status" value="1"/>
</dbReference>
<evidence type="ECO:0000256" key="3">
    <source>
        <dbReference type="ARBA" id="ARBA00022723"/>
    </source>
</evidence>
<accession>A0ABT7S5W8</accession>
<comment type="similarity">
    <text evidence="2">Belongs to the HAD-like hydrolase superfamily. CbbY/CbbZ/Gph/YieH family.</text>
</comment>
<dbReference type="NCBIfam" id="TIGR01509">
    <property type="entry name" value="HAD-SF-IA-v3"/>
    <property type="match status" value="1"/>
</dbReference>
<evidence type="ECO:0000256" key="1">
    <source>
        <dbReference type="ARBA" id="ARBA00001946"/>
    </source>
</evidence>
<dbReference type="Pfam" id="PF13419">
    <property type="entry name" value="HAD_2"/>
    <property type="match status" value="1"/>
</dbReference>
<proteinExistence type="inferred from homology"/>
<dbReference type="SFLD" id="SFLDG01129">
    <property type="entry name" value="C1.5:_HAD__Beta-PGM__Phosphata"/>
    <property type="match status" value="1"/>
</dbReference>
<protein>
    <submittedName>
        <fullName evidence="6">HAD family phosphatase</fullName>
    </submittedName>
</protein>